<dbReference type="RefSeq" id="WP_252955749.1">
    <property type="nucleotide sequence ID" value="NZ_JAFIRR010000173.1"/>
</dbReference>
<protein>
    <recommendedName>
        <fullName evidence="4">DUF2066 domain-containing protein</fullName>
    </recommendedName>
</protein>
<sequence>MILALCLGAGAARAQTEPAQAQPGAAQAIPAQALSGQPAAAPAGDSANGGLTQRGVPAEATAENGVLARERALASGRRIAWERYLAELGQSGPSLSDQQIENLVSSIVIEQERTAPTRYTGRITVNFNASRVQRTLGGGGGAPPIAGAAGQAASGPASTWVEAVAVYASLGEWVELQRRLKAAPPVASVSLQAIAVDAARLRLGLRLPPEEAAAQLAPLGLTLAPATGAAAWRLLLGGG</sequence>
<evidence type="ECO:0000313" key="2">
    <source>
        <dbReference type="EMBL" id="MCO6419125.1"/>
    </source>
</evidence>
<reference evidence="2 3" key="1">
    <citation type="submission" date="2021-12" db="EMBL/GenBank/DDBJ databases">
        <title>Siccirubricoccus leaddurans sp. nov., a high concentration Zn2+ tolerance bacterium.</title>
        <authorList>
            <person name="Cao Y."/>
        </authorList>
    </citation>
    <scope>NUCLEOTIDE SEQUENCE [LARGE SCALE GENOMIC DNA]</scope>
    <source>
        <strain evidence="2 3">KC 17139</strain>
    </source>
</reference>
<evidence type="ECO:0008006" key="4">
    <source>
        <dbReference type="Google" id="ProtNLM"/>
    </source>
</evidence>
<name>A0ABT1DD32_9PROT</name>
<gene>
    <name evidence="2" type="ORF">JYK14_23615</name>
</gene>
<comment type="caution">
    <text evidence="2">The sequence shown here is derived from an EMBL/GenBank/DDBJ whole genome shotgun (WGS) entry which is preliminary data.</text>
</comment>
<evidence type="ECO:0000256" key="1">
    <source>
        <dbReference type="SAM" id="MobiDB-lite"/>
    </source>
</evidence>
<feature type="compositionally biased region" description="Low complexity" evidence="1">
    <location>
        <begin position="21"/>
        <end position="33"/>
    </location>
</feature>
<accession>A0ABT1DD32</accession>
<organism evidence="2 3">
    <name type="scientific">Siccirubricoccus soli</name>
    <dbReference type="NCBI Taxonomy" id="2899147"/>
    <lineage>
        <taxon>Bacteria</taxon>
        <taxon>Pseudomonadati</taxon>
        <taxon>Pseudomonadota</taxon>
        <taxon>Alphaproteobacteria</taxon>
        <taxon>Acetobacterales</taxon>
        <taxon>Roseomonadaceae</taxon>
        <taxon>Siccirubricoccus</taxon>
    </lineage>
</organism>
<evidence type="ECO:0000313" key="3">
    <source>
        <dbReference type="Proteomes" id="UP001523392"/>
    </source>
</evidence>
<keyword evidence="3" id="KW-1185">Reference proteome</keyword>
<feature type="region of interest" description="Disordered" evidence="1">
    <location>
        <begin position="21"/>
        <end position="53"/>
    </location>
</feature>
<proteinExistence type="predicted"/>
<dbReference type="Proteomes" id="UP001523392">
    <property type="component" value="Unassembled WGS sequence"/>
</dbReference>
<dbReference type="EMBL" id="JAFIRR010000173">
    <property type="protein sequence ID" value="MCO6419125.1"/>
    <property type="molecule type" value="Genomic_DNA"/>
</dbReference>